<feature type="transmembrane region" description="Helical" evidence="6">
    <location>
        <begin position="12"/>
        <end position="36"/>
    </location>
</feature>
<evidence type="ECO:0000256" key="4">
    <source>
        <dbReference type="ARBA" id="ARBA00022989"/>
    </source>
</evidence>
<protein>
    <recommendedName>
        <fullName evidence="11">Cardiolipin synthase N-terminal domain-containing protein</fullName>
    </recommendedName>
</protein>
<evidence type="ECO:0000256" key="6">
    <source>
        <dbReference type="SAM" id="Phobius"/>
    </source>
</evidence>
<feature type="domain" description="SHOCT" evidence="7">
    <location>
        <begin position="106"/>
        <end position="132"/>
    </location>
</feature>
<accession>A0A839RIX3</accession>
<name>A0A839RIX3_9ACTN</name>
<organism evidence="9 10">
    <name type="scientific">Hoyosella altamirensis</name>
    <dbReference type="NCBI Taxonomy" id="616997"/>
    <lineage>
        <taxon>Bacteria</taxon>
        <taxon>Bacillati</taxon>
        <taxon>Actinomycetota</taxon>
        <taxon>Actinomycetes</taxon>
        <taxon>Mycobacteriales</taxon>
        <taxon>Hoyosellaceae</taxon>
        <taxon>Hoyosella</taxon>
    </lineage>
</organism>
<dbReference type="Pfam" id="PF09851">
    <property type="entry name" value="SHOCT"/>
    <property type="match status" value="1"/>
</dbReference>
<evidence type="ECO:0000313" key="10">
    <source>
        <dbReference type="Proteomes" id="UP000567922"/>
    </source>
</evidence>
<dbReference type="Proteomes" id="UP000567922">
    <property type="component" value="Unassembled WGS sequence"/>
</dbReference>
<dbReference type="GO" id="GO:0005886">
    <property type="term" value="C:plasma membrane"/>
    <property type="evidence" value="ECO:0007669"/>
    <property type="project" value="UniProtKB-SubCell"/>
</dbReference>
<evidence type="ECO:0000259" key="8">
    <source>
        <dbReference type="Pfam" id="PF13396"/>
    </source>
</evidence>
<sequence length="133" mass="15303">MAFRKDRELETFWDFFRLIVVSFVFIAYLIMLFSIITDLIRDRETSGWVKAIWALFLIFLPFLTALAYLIFRGDGMNRRSHEVATRLQEAQNAYIQGVAGTSPAQQIADAKSLLDSGTITEDEFRQLKSRALS</sequence>
<feature type="transmembrane region" description="Helical" evidence="6">
    <location>
        <begin position="48"/>
        <end position="71"/>
    </location>
</feature>
<dbReference type="InterPro" id="IPR027379">
    <property type="entry name" value="CLS_N"/>
</dbReference>
<evidence type="ECO:0000256" key="3">
    <source>
        <dbReference type="ARBA" id="ARBA00022692"/>
    </source>
</evidence>
<feature type="domain" description="Cardiolipin synthase N-terminal" evidence="8">
    <location>
        <begin position="26"/>
        <end position="72"/>
    </location>
</feature>
<evidence type="ECO:0008006" key="11">
    <source>
        <dbReference type="Google" id="ProtNLM"/>
    </source>
</evidence>
<evidence type="ECO:0000256" key="5">
    <source>
        <dbReference type="ARBA" id="ARBA00023136"/>
    </source>
</evidence>
<dbReference type="Pfam" id="PF13396">
    <property type="entry name" value="PLDc_N"/>
    <property type="match status" value="1"/>
</dbReference>
<evidence type="ECO:0000256" key="2">
    <source>
        <dbReference type="ARBA" id="ARBA00022475"/>
    </source>
</evidence>
<comment type="caution">
    <text evidence="9">The sequence shown here is derived from an EMBL/GenBank/DDBJ whole genome shotgun (WGS) entry which is preliminary data.</text>
</comment>
<evidence type="ECO:0000259" key="7">
    <source>
        <dbReference type="Pfam" id="PF09851"/>
    </source>
</evidence>
<evidence type="ECO:0000313" key="9">
    <source>
        <dbReference type="EMBL" id="MBB3036400.1"/>
    </source>
</evidence>
<keyword evidence="5 6" id="KW-0472">Membrane</keyword>
<dbReference type="AlphaFoldDB" id="A0A839RIX3"/>
<evidence type="ECO:0000256" key="1">
    <source>
        <dbReference type="ARBA" id="ARBA00004651"/>
    </source>
</evidence>
<dbReference type="EMBL" id="JACHWS010000001">
    <property type="protein sequence ID" value="MBB3036400.1"/>
    <property type="molecule type" value="Genomic_DNA"/>
</dbReference>
<proteinExistence type="predicted"/>
<reference evidence="9 10" key="1">
    <citation type="submission" date="2020-08" db="EMBL/GenBank/DDBJ databases">
        <title>Sequencing the genomes of 1000 actinobacteria strains.</title>
        <authorList>
            <person name="Klenk H.-P."/>
        </authorList>
    </citation>
    <scope>NUCLEOTIDE SEQUENCE [LARGE SCALE GENOMIC DNA]</scope>
    <source>
        <strain evidence="9 10">DSM 45258</strain>
    </source>
</reference>
<gene>
    <name evidence="9" type="ORF">FHU29_000834</name>
</gene>
<keyword evidence="10" id="KW-1185">Reference proteome</keyword>
<dbReference type="InterPro" id="IPR018649">
    <property type="entry name" value="SHOCT"/>
</dbReference>
<keyword evidence="4 6" id="KW-1133">Transmembrane helix</keyword>
<keyword evidence="2" id="KW-1003">Cell membrane</keyword>
<keyword evidence="3 6" id="KW-0812">Transmembrane</keyword>
<comment type="subcellular location">
    <subcellularLocation>
        <location evidence="1">Cell membrane</location>
        <topology evidence="1">Multi-pass membrane protein</topology>
    </subcellularLocation>
</comment>